<feature type="non-terminal residue" evidence="1">
    <location>
        <position position="1"/>
    </location>
</feature>
<feature type="non-terminal residue" evidence="1">
    <location>
        <position position="86"/>
    </location>
</feature>
<dbReference type="AlphaFoldDB" id="A0AAD6RWF2"/>
<evidence type="ECO:0000313" key="1">
    <source>
        <dbReference type="EMBL" id="KAJ7015731.1"/>
    </source>
</evidence>
<dbReference type="Proteomes" id="UP001218188">
    <property type="component" value="Unassembled WGS sequence"/>
</dbReference>
<reference evidence="1" key="1">
    <citation type="submission" date="2023-03" db="EMBL/GenBank/DDBJ databases">
        <title>Massive genome expansion in bonnet fungi (Mycena s.s.) driven by repeated elements and novel gene families across ecological guilds.</title>
        <authorList>
            <consortium name="Lawrence Berkeley National Laboratory"/>
            <person name="Harder C.B."/>
            <person name="Miyauchi S."/>
            <person name="Viragh M."/>
            <person name="Kuo A."/>
            <person name="Thoen E."/>
            <person name="Andreopoulos B."/>
            <person name="Lu D."/>
            <person name="Skrede I."/>
            <person name="Drula E."/>
            <person name="Henrissat B."/>
            <person name="Morin E."/>
            <person name="Kohler A."/>
            <person name="Barry K."/>
            <person name="LaButti K."/>
            <person name="Morin E."/>
            <person name="Salamov A."/>
            <person name="Lipzen A."/>
            <person name="Mereny Z."/>
            <person name="Hegedus B."/>
            <person name="Baldrian P."/>
            <person name="Stursova M."/>
            <person name="Weitz H."/>
            <person name="Taylor A."/>
            <person name="Grigoriev I.V."/>
            <person name="Nagy L.G."/>
            <person name="Martin F."/>
            <person name="Kauserud H."/>
        </authorList>
    </citation>
    <scope>NUCLEOTIDE SEQUENCE</scope>
    <source>
        <strain evidence="1">CBHHK200</strain>
    </source>
</reference>
<evidence type="ECO:0000313" key="3">
    <source>
        <dbReference type="Proteomes" id="UP001218188"/>
    </source>
</evidence>
<sequence length="86" mass="9305">DYITKSPIPVHAGLAALTHAINITNTKYPELSIASTAGSQMYVGAMTGTVNSMMGYQEISHPQVLSYLVGGGDHYTSDRFNVLWWG</sequence>
<accession>A0AAD6RWF2</accession>
<gene>
    <name evidence="2" type="ORF">C8F04DRAFT_874019</name>
    <name evidence="1" type="ORF">C8F04DRAFT_900550</name>
</gene>
<organism evidence="1 3">
    <name type="scientific">Mycena alexandri</name>
    <dbReference type="NCBI Taxonomy" id="1745969"/>
    <lineage>
        <taxon>Eukaryota</taxon>
        <taxon>Fungi</taxon>
        <taxon>Dikarya</taxon>
        <taxon>Basidiomycota</taxon>
        <taxon>Agaricomycotina</taxon>
        <taxon>Agaricomycetes</taxon>
        <taxon>Agaricomycetidae</taxon>
        <taxon>Agaricales</taxon>
        <taxon>Marasmiineae</taxon>
        <taxon>Mycenaceae</taxon>
        <taxon>Mycena</taxon>
    </lineage>
</organism>
<keyword evidence="3" id="KW-1185">Reference proteome</keyword>
<protein>
    <submittedName>
        <fullName evidence="1">Uncharacterized protein</fullName>
    </submittedName>
</protein>
<name>A0AAD6RWF2_9AGAR</name>
<comment type="caution">
    <text evidence="1">The sequence shown here is derived from an EMBL/GenBank/DDBJ whole genome shotgun (WGS) entry which is preliminary data.</text>
</comment>
<evidence type="ECO:0000313" key="2">
    <source>
        <dbReference type="EMBL" id="KAJ7015850.1"/>
    </source>
</evidence>
<proteinExistence type="predicted"/>
<dbReference type="EMBL" id="JARJCM010000935">
    <property type="protein sequence ID" value="KAJ7015731.1"/>
    <property type="molecule type" value="Genomic_DNA"/>
</dbReference>
<dbReference type="EMBL" id="JARJCM010000821">
    <property type="protein sequence ID" value="KAJ7015850.1"/>
    <property type="molecule type" value="Genomic_DNA"/>
</dbReference>